<proteinExistence type="predicted"/>
<evidence type="ECO:0000313" key="1">
    <source>
        <dbReference type="EMBL" id="GBP86854.1"/>
    </source>
</evidence>
<name>A0A4C1ZIB6_EUMVA</name>
<reference evidence="1 2" key="1">
    <citation type="journal article" date="2019" name="Commun. Biol.">
        <title>The bagworm genome reveals a unique fibroin gene that provides high tensile strength.</title>
        <authorList>
            <person name="Kono N."/>
            <person name="Nakamura H."/>
            <person name="Ohtoshi R."/>
            <person name="Tomita M."/>
            <person name="Numata K."/>
            <person name="Arakawa K."/>
        </authorList>
    </citation>
    <scope>NUCLEOTIDE SEQUENCE [LARGE SCALE GENOMIC DNA]</scope>
</reference>
<gene>
    <name evidence="1" type="ORF">EVAR_63778_1</name>
</gene>
<dbReference type="Proteomes" id="UP000299102">
    <property type="component" value="Unassembled WGS sequence"/>
</dbReference>
<sequence>MPGRGELSTIVTTTISKSGADSLTCCSRHFLIAFFEGQTTLDCKPPESRLSSSPIEIRNLRTVTSLSLQRQIGLTTSTHPGTMGRRIETRVRQRRVSHEERSNNLHHLTTKTENRDRETGKTLTVTGGARAPYVGARKDARGNCLRRLFAAFAPLITLSPIKRRARLNAAKFVHLAR</sequence>
<accession>A0A4C1ZIB6</accession>
<comment type="caution">
    <text evidence="1">The sequence shown here is derived from an EMBL/GenBank/DDBJ whole genome shotgun (WGS) entry which is preliminary data.</text>
</comment>
<evidence type="ECO:0000313" key="2">
    <source>
        <dbReference type="Proteomes" id="UP000299102"/>
    </source>
</evidence>
<organism evidence="1 2">
    <name type="scientific">Eumeta variegata</name>
    <name type="common">Bagworm moth</name>
    <name type="synonym">Eumeta japonica</name>
    <dbReference type="NCBI Taxonomy" id="151549"/>
    <lineage>
        <taxon>Eukaryota</taxon>
        <taxon>Metazoa</taxon>
        <taxon>Ecdysozoa</taxon>
        <taxon>Arthropoda</taxon>
        <taxon>Hexapoda</taxon>
        <taxon>Insecta</taxon>
        <taxon>Pterygota</taxon>
        <taxon>Neoptera</taxon>
        <taxon>Endopterygota</taxon>
        <taxon>Lepidoptera</taxon>
        <taxon>Glossata</taxon>
        <taxon>Ditrysia</taxon>
        <taxon>Tineoidea</taxon>
        <taxon>Psychidae</taxon>
        <taxon>Oiketicinae</taxon>
        <taxon>Eumeta</taxon>
    </lineage>
</organism>
<protein>
    <submittedName>
        <fullName evidence="1">Uncharacterized protein</fullName>
    </submittedName>
</protein>
<dbReference type="AlphaFoldDB" id="A0A4C1ZIB6"/>
<keyword evidence="2" id="KW-1185">Reference proteome</keyword>
<dbReference type="EMBL" id="BGZK01001821">
    <property type="protein sequence ID" value="GBP86854.1"/>
    <property type="molecule type" value="Genomic_DNA"/>
</dbReference>